<evidence type="ECO:0000313" key="3">
    <source>
        <dbReference type="Proteomes" id="UP000828390"/>
    </source>
</evidence>
<organism evidence="2 3">
    <name type="scientific">Dreissena polymorpha</name>
    <name type="common">Zebra mussel</name>
    <name type="synonym">Mytilus polymorpha</name>
    <dbReference type="NCBI Taxonomy" id="45954"/>
    <lineage>
        <taxon>Eukaryota</taxon>
        <taxon>Metazoa</taxon>
        <taxon>Spiralia</taxon>
        <taxon>Lophotrochozoa</taxon>
        <taxon>Mollusca</taxon>
        <taxon>Bivalvia</taxon>
        <taxon>Autobranchia</taxon>
        <taxon>Heteroconchia</taxon>
        <taxon>Euheterodonta</taxon>
        <taxon>Imparidentia</taxon>
        <taxon>Neoheterodontei</taxon>
        <taxon>Myida</taxon>
        <taxon>Dreissenoidea</taxon>
        <taxon>Dreissenidae</taxon>
        <taxon>Dreissena</taxon>
    </lineage>
</organism>
<dbReference type="EMBL" id="JAIWYP010000001">
    <property type="protein sequence ID" value="KAH3893618.1"/>
    <property type="molecule type" value="Genomic_DNA"/>
</dbReference>
<reference evidence="2" key="1">
    <citation type="journal article" date="2019" name="bioRxiv">
        <title>The Genome of the Zebra Mussel, Dreissena polymorpha: A Resource for Invasive Species Research.</title>
        <authorList>
            <person name="McCartney M.A."/>
            <person name="Auch B."/>
            <person name="Kono T."/>
            <person name="Mallez S."/>
            <person name="Zhang Y."/>
            <person name="Obille A."/>
            <person name="Becker A."/>
            <person name="Abrahante J.E."/>
            <person name="Garbe J."/>
            <person name="Badalamenti J.P."/>
            <person name="Herman A."/>
            <person name="Mangelson H."/>
            <person name="Liachko I."/>
            <person name="Sullivan S."/>
            <person name="Sone E.D."/>
            <person name="Koren S."/>
            <person name="Silverstein K.A.T."/>
            <person name="Beckman K.B."/>
            <person name="Gohl D.M."/>
        </authorList>
    </citation>
    <scope>NUCLEOTIDE SEQUENCE</scope>
    <source>
        <strain evidence="2">Duluth1</strain>
        <tissue evidence="2">Whole animal</tissue>
    </source>
</reference>
<comment type="caution">
    <text evidence="2">The sequence shown here is derived from an EMBL/GenBank/DDBJ whole genome shotgun (WGS) entry which is preliminary data.</text>
</comment>
<feature type="compositionally biased region" description="Low complexity" evidence="1">
    <location>
        <begin position="230"/>
        <end position="240"/>
    </location>
</feature>
<accession>A0A9D4NFG6</accession>
<proteinExistence type="predicted"/>
<dbReference type="Proteomes" id="UP000828390">
    <property type="component" value="Unassembled WGS sequence"/>
</dbReference>
<gene>
    <name evidence="2" type="ORF">DPMN_017766</name>
</gene>
<protein>
    <submittedName>
        <fullName evidence="2">Uncharacterized protein</fullName>
    </submittedName>
</protein>
<evidence type="ECO:0000313" key="2">
    <source>
        <dbReference type="EMBL" id="KAH3893618.1"/>
    </source>
</evidence>
<keyword evidence="3" id="KW-1185">Reference proteome</keyword>
<dbReference type="AlphaFoldDB" id="A0A9D4NFG6"/>
<reference evidence="2" key="2">
    <citation type="submission" date="2020-11" db="EMBL/GenBank/DDBJ databases">
        <authorList>
            <person name="McCartney M.A."/>
            <person name="Auch B."/>
            <person name="Kono T."/>
            <person name="Mallez S."/>
            <person name="Becker A."/>
            <person name="Gohl D.M."/>
            <person name="Silverstein K.A.T."/>
            <person name="Koren S."/>
            <person name="Bechman K.B."/>
            <person name="Herman A."/>
            <person name="Abrahante J.E."/>
            <person name="Garbe J."/>
        </authorList>
    </citation>
    <scope>NUCLEOTIDE SEQUENCE</scope>
    <source>
        <strain evidence="2">Duluth1</strain>
        <tissue evidence="2">Whole animal</tissue>
    </source>
</reference>
<sequence>MQRQSTATELNKKTLEGLRNVERMEKDVFVSEKASESLPCSNVDTDAETVNRNGIKQKDVHIRKWEVTDSAEKFGFEESDGPEDVERFLITLDVAVKLVLVAYKTCFSIVTSTVENSDVLWLQNHCKFITNVDAAQQSSIGYRFGVFTLEALTVVEKNIQDTFSEHGTYHMQFAVTADCHFPVQKMLSFTVRMNIQTKRLNPVKAGRVPAEPRSYREGPAMTGLALETTRTAPGTTGTAPSEHRLTNVT</sequence>
<feature type="region of interest" description="Disordered" evidence="1">
    <location>
        <begin position="230"/>
        <end position="249"/>
    </location>
</feature>
<name>A0A9D4NFG6_DREPO</name>
<evidence type="ECO:0000256" key="1">
    <source>
        <dbReference type="SAM" id="MobiDB-lite"/>
    </source>
</evidence>